<protein>
    <submittedName>
        <fullName evidence="2">Uncharacterized protein</fullName>
    </submittedName>
</protein>
<gene>
    <name evidence="2" type="ORF">A2777_05335</name>
</gene>
<accession>A0A1F5Z296</accession>
<dbReference type="EMBL" id="MFJF01000017">
    <property type="protein sequence ID" value="OGG06307.1"/>
    <property type="molecule type" value="Genomic_DNA"/>
</dbReference>
<proteinExistence type="predicted"/>
<evidence type="ECO:0000256" key="1">
    <source>
        <dbReference type="SAM" id="SignalP"/>
    </source>
</evidence>
<sequence length="163" mass="16775">MKKLLIQGLGAATIFSFSVMPVLGAPNGPAPKATGGISYEAAGLDRQAQFQMHDGDAVGKTDKGMFKYSDANGDWYTVEVTAVNVSGDLAFFAGPVVAASQPGWVGLWLSAAVHDGGEPGATVDHIYGIFTDQATAEANVSGEVAPGPAFAVTNGNLQVHSYE</sequence>
<reference evidence="2 3" key="1">
    <citation type="journal article" date="2016" name="Nat. Commun.">
        <title>Thousands of microbial genomes shed light on interconnected biogeochemical processes in an aquifer system.</title>
        <authorList>
            <person name="Anantharaman K."/>
            <person name="Brown C.T."/>
            <person name="Hug L.A."/>
            <person name="Sharon I."/>
            <person name="Castelle C.J."/>
            <person name="Probst A.J."/>
            <person name="Thomas B.C."/>
            <person name="Singh A."/>
            <person name="Wilkins M.J."/>
            <person name="Karaoz U."/>
            <person name="Brodie E.L."/>
            <person name="Williams K.H."/>
            <person name="Hubbard S.S."/>
            <person name="Banfield J.F."/>
        </authorList>
    </citation>
    <scope>NUCLEOTIDE SEQUENCE [LARGE SCALE GENOMIC DNA]</scope>
</reference>
<keyword evidence="1" id="KW-0732">Signal</keyword>
<evidence type="ECO:0000313" key="3">
    <source>
        <dbReference type="Proteomes" id="UP000177354"/>
    </source>
</evidence>
<organism evidence="2 3">
    <name type="scientific">Candidatus Gottesmanbacteria bacterium RIFCSPHIGHO2_01_FULL_40_15</name>
    <dbReference type="NCBI Taxonomy" id="1798376"/>
    <lineage>
        <taxon>Bacteria</taxon>
        <taxon>Candidatus Gottesmaniibacteriota</taxon>
    </lineage>
</organism>
<comment type="caution">
    <text evidence="2">The sequence shown here is derived from an EMBL/GenBank/DDBJ whole genome shotgun (WGS) entry which is preliminary data.</text>
</comment>
<evidence type="ECO:0000313" key="2">
    <source>
        <dbReference type="EMBL" id="OGG06307.1"/>
    </source>
</evidence>
<dbReference type="AlphaFoldDB" id="A0A1F5Z296"/>
<feature type="chain" id="PRO_5009522771" evidence="1">
    <location>
        <begin position="25"/>
        <end position="163"/>
    </location>
</feature>
<dbReference type="Proteomes" id="UP000177354">
    <property type="component" value="Unassembled WGS sequence"/>
</dbReference>
<name>A0A1F5Z296_9BACT</name>
<feature type="signal peptide" evidence="1">
    <location>
        <begin position="1"/>
        <end position="24"/>
    </location>
</feature>